<comment type="caution">
    <text evidence="2">Lacks conserved residue(s) required for the propagation of feature annotation.</text>
</comment>
<dbReference type="InterPro" id="IPR000859">
    <property type="entry name" value="CUB_dom"/>
</dbReference>
<dbReference type="Proteomes" id="UP000050741">
    <property type="component" value="Unassembled WGS sequence"/>
</dbReference>
<evidence type="ECO:0000313" key="6">
    <source>
        <dbReference type="WBParaSite" id="GPLIN_000424800"/>
    </source>
</evidence>
<dbReference type="AlphaFoldDB" id="A0A183BUG2"/>
<dbReference type="SMART" id="SM00042">
    <property type="entry name" value="CUB"/>
    <property type="match status" value="3"/>
</dbReference>
<evidence type="ECO:0000256" key="3">
    <source>
        <dbReference type="SAM" id="SignalP"/>
    </source>
</evidence>
<dbReference type="SUPFAM" id="SSF49854">
    <property type="entry name" value="Spermadhesin, CUB domain"/>
    <property type="match status" value="3"/>
</dbReference>
<reference evidence="5" key="1">
    <citation type="submission" date="2013-12" db="EMBL/GenBank/DDBJ databases">
        <authorList>
            <person name="Aslett M."/>
        </authorList>
    </citation>
    <scope>NUCLEOTIDE SEQUENCE [LARGE SCALE GENOMIC DNA]</scope>
    <source>
        <strain evidence="5">Lindley</strain>
    </source>
</reference>
<dbReference type="PANTHER" id="PTHR24255:SF31">
    <property type="entry name" value="CUBILIN-LIKE PROTEIN"/>
    <property type="match status" value="1"/>
</dbReference>
<dbReference type="PANTHER" id="PTHR24255">
    <property type="entry name" value="COMPLEMENT COMPONENT 1, S SUBCOMPONENT-RELATED"/>
    <property type="match status" value="1"/>
</dbReference>
<keyword evidence="1" id="KW-1015">Disulfide bond</keyword>
<dbReference type="GO" id="GO:0005615">
    <property type="term" value="C:extracellular space"/>
    <property type="evidence" value="ECO:0007669"/>
    <property type="project" value="TreeGrafter"/>
</dbReference>
<reference evidence="6" key="3">
    <citation type="submission" date="2016-06" db="UniProtKB">
        <authorList>
            <consortium name="WormBaseParasite"/>
        </authorList>
    </citation>
    <scope>IDENTIFICATION</scope>
</reference>
<feature type="signal peptide" evidence="3">
    <location>
        <begin position="1"/>
        <end position="20"/>
    </location>
</feature>
<reference evidence="5" key="2">
    <citation type="submission" date="2014-05" db="EMBL/GenBank/DDBJ databases">
        <title>The genome and life-stage specific transcriptomes of Globodera pallida elucidate key aspects of plant parasitism by a cyst nematode.</title>
        <authorList>
            <person name="Cotton J.A."/>
            <person name="Lilley C.J."/>
            <person name="Jones L.M."/>
            <person name="Kikuchi T."/>
            <person name="Reid A.J."/>
            <person name="Thorpe P."/>
            <person name="Tsai I.J."/>
            <person name="Beasley H."/>
            <person name="Blok V."/>
            <person name="Cock P.J.A."/>
            <person name="Van den Akker S.E."/>
            <person name="Holroyd N."/>
            <person name="Hunt M."/>
            <person name="Mantelin S."/>
            <person name="Naghra H."/>
            <person name="Pain A."/>
            <person name="Palomares-Rius J.E."/>
            <person name="Zarowiecki M."/>
            <person name="Berriman M."/>
            <person name="Jones J.T."/>
            <person name="Urwin P.E."/>
        </authorList>
    </citation>
    <scope>NUCLEOTIDE SEQUENCE [LARGE SCALE GENOMIC DNA]</scope>
    <source>
        <strain evidence="5">Lindley</strain>
    </source>
</reference>
<dbReference type="CDD" id="cd00041">
    <property type="entry name" value="CUB"/>
    <property type="match status" value="3"/>
</dbReference>
<feature type="domain" description="CUB" evidence="4">
    <location>
        <begin position="38"/>
        <end position="159"/>
    </location>
</feature>
<accession>A0A183BUG2</accession>
<dbReference type="Gene3D" id="2.60.120.290">
    <property type="entry name" value="Spermadhesin, CUB domain"/>
    <property type="match status" value="3"/>
</dbReference>
<dbReference type="GO" id="GO:0004252">
    <property type="term" value="F:serine-type endopeptidase activity"/>
    <property type="evidence" value="ECO:0007669"/>
    <property type="project" value="TreeGrafter"/>
</dbReference>
<keyword evidence="5" id="KW-1185">Reference proteome</keyword>
<evidence type="ECO:0000259" key="4">
    <source>
        <dbReference type="PROSITE" id="PS01180"/>
    </source>
</evidence>
<dbReference type="WBParaSite" id="GPLIN_000424800">
    <property type="protein sequence ID" value="GPLIN_000424800"/>
    <property type="gene ID" value="GPLIN_000424800"/>
</dbReference>
<dbReference type="PROSITE" id="PS01180">
    <property type="entry name" value="CUB"/>
    <property type="match status" value="2"/>
</dbReference>
<dbReference type="Pfam" id="PF00431">
    <property type="entry name" value="CUB"/>
    <property type="match status" value="2"/>
</dbReference>
<keyword evidence="3" id="KW-0732">Signal</keyword>
<protein>
    <submittedName>
        <fullName evidence="6">CUB domain-containing protein</fullName>
    </submittedName>
</protein>
<name>A0A183BUG2_GLOPA</name>
<sequence>MLRSCAIPIIYLHYLAGILAALSVPRKSLPLNSTQCRCAPEETFVPSLNSGVFKSPGFPTRYCNNLKCHWNIVPLEDSFVGAMLDYFETEHRHDVLEVYQTRWNGSMVSAKQAVLHGSFDPRTMERQFFSSVGGGLEFRFISDNTDSDYHGFQISFRRYPKDDRSNAPCPMPFHYASSQIQTFPIYETENFQVHSPQQERPLARIQPGIVPSLPLSVISRTSSLTVLLSTMSTPFSDHSVIHYGKPIYEFQFSETRSLCACPASELVISRLHPSTVTSPGYPLEYCDSANCTINVALEGPRQKDGNLVEVLRMTVQDFQTEPDLDYINFWDDDGRTMLLLSYEARYIRHLTFDRPRFTFSFITDHSIVDIGFNISIEAYKKERDCICPTLPRNLIEGRSHYEENSFDKRKCQFMDCFWFINVPTSSNADAYHRILLKINHTITGPSDFIVIAQGAQTERNPFTKKLNSLSSGAEVTFEFEGVEPVTIWFHRESDAAEEESGGRVELNFGCEWREVCQCGAEQFQVEVLKWQPLRSPDFPSTYCRNMQCQWSLSAPEGFHILLNVSSFVPEADQDFLYIFEGNDTTRKHKEMLTGPLYGSSLVHSEQKVMTLLFISDGSIQADGFELWFRAEPNPGTEMVNGFGHFPKTLVFFLFFLLASTGKCTRPSGACGEHFALPVEAVQRQVKVPRGQWAVGG</sequence>
<evidence type="ECO:0000313" key="5">
    <source>
        <dbReference type="Proteomes" id="UP000050741"/>
    </source>
</evidence>
<feature type="chain" id="PRO_5008146630" evidence="3">
    <location>
        <begin position="21"/>
        <end position="696"/>
    </location>
</feature>
<organism evidence="5 6">
    <name type="scientific">Globodera pallida</name>
    <name type="common">Potato cyst nematode worm</name>
    <name type="synonym">Heterodera pallida</name>
    <dbReference type="NCBI Taxonomy" id="36090"/>
    <lineage>
        <taxon>Eukaryota</taxon>
        <taxon>Metazoa</taxon>
        <taxon>Ecdysozoa</taxon>
        <taxon>Nematoda</taxon>
        <taxon>Chromadorea</taxon>
        <taxon>Rhabditida</taxon>
        <taxon>Tylenchina</taxon>
        <taxon>Tylenchomorpha</taxon>
        <taxon>Tylenchoidea</taxon>
        <taxon>Heteroderidae</taxon>
        <taxon>Heteroderinae</taxon>
        <taxon>Globodera</taxon>
    </lineage>
</organism>
<feature type="domain" description="CUB" evidence="4">
    <location>
        <begin position="518"/>
        <end position="631"/>
    </location>
</feature>
<proteinExistence type="predicted"/>
<evidence type="ECO:0000256" key="1">
    <source>
        <dbReference type="ARBA" id="ARBA00023157"/>
    </source>
</evidence>
<evidence type="ECO:0000256" key="2">
    <source>
        <dbReference type="PROSITE-ProRule" id="PRU00059"/>
    </source>
</evidence>
<dbReference type="InterPro" id="IPR035914">
    <property type="entry name" value="Sperma_CUB_dom_sf"/>
</dbReference>